<sequence>MAVTRTDLRHVLSKDDADLVEQARQPGLSELTSDELRQLSIRLRERRDRSNKLVSGHRRATKGRSNTPVEKFEANQRRHAAIYAEAVARTNKERSRRTARARHEELVANSRRALALRQAAEDGGTKRPAGGATASAGMKAKDNAKTRKVGSASQKGRVSQATKVAQAKRDTRGA</sequence>
<dbReference type="EMBL" id="CP041690">
    <property type="protein sequence ID" value="QEE22068.1"/>
    <property type="molecule type" value="Genomic_DNA"/>
</dbReference>
<gene>
    <name evidence="2" type="ORF">FNA67_18660</name>
</gene>
<feature type="region of interest" description="Disordered" evidence="1">
    <location>
        <begin position="47"/>
        <end position="71"/>
    </location>
</feature>
<evidence type="ECO:0000313" key="3">
    <source>
        <dbReference type="Proteomes" id="UP000321062"/>
    </source>
</evidence>
<dbReference type="OrthoDB" id="7961468at2"/>
<dbReference type="Proteomes" id="UP000321062">
    <property type="component" value="Chromosome"/>
</dbReference>
<feature type="compositionally biased region" description="Polar residues" evidence="1">
    <location>
        <begin position="151"/>
        <end position="163"/>
    </location>
</feature>
<organism evidence="2 3">
    <name type="scientific">Paradevosia tibetensis</name>
    <dbReference type="NCBI Taxonomy" id="1447062"/>
    <lineage>
        <taxon>Bacteria</taxon>
        <taxon>Pseudomonadati</taxon>
        <taxon>Pseudomonadota</taxon>
        <taxon>Alphaproteobacteria</taxon>
        <taxon>Hyphomicrobiales</taxon>
        <taxon>Devosiaceae</taxon>
        <taxon>Paradevosia</taxon>
    </lineage>
</organism>
<evidence type="ECO:0000313" key="2">
    <source>
        <dbReference type="EMBL" id="QEE22068.1"/>
    </source>
</evidence>
<dbReference type="RefSeq" id="WP_147657536.1">
    <property type="nucleotide sequence ID" value="NZ_BMFM01000002.1"/>
</dbReference>
<name>A0A5B9DUE0_9HYPH</name>
<feature type="region of interest" description="Disordered" evidence="1">
    <location>
        <begin position="118"/>
        <end position="174"/>
    </location>
</feature>
<dbReference type="KEGG" id="yti:FNA67_18660"/>
<evidence type="ECO:0000256" key="1">
    <source>
        <dbReference type="SAM" id="MobiDB-lite"/>
    </source>
</evidence>
<keyword evidence="3" id="KW-1185">Reference proteome</keyword>
<proteinExistence type="predicted"/>
<reference evidence="2 3" key="1">
    <citation type="journal article" date="2015" name="Int. J. Syst. Evol. Microbiol.">
        <title>Youhaiella tibetensis gen. nov., sp. nov., isolated from subsurface sediment.</title>
        <authorList>
            <person name="Wang Y.X."/>
            <person name="Huang F.Q."/>
            <person name="Nogi Y."/>
            <person name="Pang S.J."/>
            <person name="Wang P.K."/>
            <person name="Lv J."/>
        </authorList>
    </citation>
    <scope>NUCLEOTIDE SEQUENCE [LARGE SCALE GENOMIC DNA]</scope>
    <source>
        <strain evidence="3">fig4</strain>
    </source>
</reference>
<dbReference type="AlphaFoldDB" id="A0A5B9DUE0"/>
<protein>
    <submittedName>
        <fullName evidence="2">Uncharacterized protein</fullName>
    </submittedName>
</protein>
<accession>A0A5B9DUE0</accession>